<evidence type="ECO:0000256" key="3">
    <source>
        <dbReference type="SAM" id="Phobius"/>
    </source>
</evidence>
<dbReference type="SMART" id="SM00369">
    <property type="entry name" value="LRR_TYP"/>
    <property type="match status" value="11"/>
</dbReference>
<gene>
    <name evidence="4" type="ORF">chiPu_0019758</name>
</gene>
<organism evidence="4 5">
    <name type="scientific">Chiloscyllium punctatum</name>
    <name type="common">Brownbanded bambooshark</name>
    <name type="synonym">Hemiscyllium punctatum</name>
    <dbReference type="NCBI Taxonomy" id="137246"/>
    <lineage>
        <taxon>Eukaryota</taxon>
        <taxon>Metazoa</taxon>
        <taxon>Chordata</taxon>
        <taxon>Craniata</taxon>
        <taxon>Vertebrata</taxon>
        <taxon>Chondrichthyes</taxon>
        <taxon>Elasmobranchii</taxon>
        <taxon>Galeomorphii</taxon>
        <taxon>Galeoidea</taxon>
        <taxon>Orectolobiformes</taxon>
        <taxon>Hemiscylliidae</taxon>
        <taxon>Chiloscyllium</taxon>
    </lineage>
</organism>
<dbReference type="PROSITE" id="PS51450">
    <property type="entry name" value="LRR"/>
    <property type="match status" value="5"/>
</dbReference>
<reference evidence="4 5" key="1">
    <citation type="journal article" date="2018" name="Nat. Ecol. Evol.">
        <title>Shark genomes provide insights into elasmobranch evolution and the origin of vertebrates.</title>
        <authorList>
            <person name="Hara Y"/>
            <person name="Yamaguchi K"/>
            <person name="Onimaru K"/>
            <person name="Kadota M"/>
            <person name="Koyanagi M"/>
            <person name="Keeley SD"/>
            <person name="Tatsumi K"/>
            <person name="Tanaka K"/>
            <person name="Motone F"/>
            <person name="Kageyama Y"/>
            <person name="Nozu R"/>
            <person name="Adachi N"/>
            <person name="Nishimura O"/>
            <person name="Nakagawa R"/>
            <person name="Tanegashima C"/>
            <person name="Kiyatake I"/>
            <person name="Matsumoto R"/>
            <person name="Murakumo K"/>
            <person name="Nishida K"/>
            <person name="Terakita A"/>
            <person name="Kuratani S"/>
            <person name="Sato K"/>
            <person name="Hyodo S Kuraku.S."/>
        </authorList>
    </citation>
    <scope>NUCLEOTIDE SEQUENCE [LARGE SCALE GENOMIC DNA]</scope>
</reference>
<evidence type="ECO:0000313" key="5">
    <source>
        <dbReference type="Proteomes" id="UP000287033"/>
    </source>
</evidence>
<feature type="transmembrane region" description="Helical" evidence="3">
    <location>
        <begin position="640"/>
        <end position="667"/>
    </location>
</feature>
<dbReference type="OrthoDB" id="8195690at2759"/>
<protein>
    <recommendedName>
        <fullName evidence="6">LRRCT domain-containing protein</fullName>
    </recommendedName>
</protein>
<keyword evidence="3" id="KW-0812">Transmembrane</keyword>
<keyword evidence="5" id="KW-1185">Reference proteome</keyword>
<dbReference type="AlphaFoldDB" id="A0A401RT49"/>
<dbReference type="InterPro" id="IPR003591">
    <property type="entry name" value="Leu-rich_rpt_typical-subtyp"/>
</dbReference>
<keyword evidence="1" id="KW-0433">Leucine-rich repeat</keyword>
<sequence length="682" mass="77687">MVCWGERSECCLHSLHRLCFQTETMEHFLLLLIAVRSVATTSRPLEFHPCQTVEAEALCQNRDLNIIPTGLPFDIWKLDLSVNRIKRLTMENLTLYHFIQYLDLQSNRLEFIQPGTFASLSHLEVLNLANNLLDLSKYGLGRLPYVKRLELSGNSLYTDVVEDFLKEAPLLEELSLARNSITKLSDHTFRGSPSLTHVNLQHNIIIEIESGAFQSLPNLSVLDLAMNSIPCISDFDLKQLQVLNLSKNSIEHFLMAESEEEYSLQWLDLSDNNLLYFPLFPKRNRLQHLDLSRNSLQGLSPPPSHLEGSLNRNLQTNVTKSSLSLHLTELVYLDLSYNEITSIPWEFFRNMNSLRFLNLSRNCLHSFVIGEANMLNLLVNLDLSSNALLNLSLAWGSLSFLEHLHLQDNHLQNLPSNTFRGLNRIQIISLHNNNVNICWGTHWPEDHENGCTSFSRINTLGYLYLHNNNIKHLPPHAFHQTPLVELDLSLNPGMSIHPEALSDLEASLTNLSLKGNRLLSLGVNLSRFSNLRTLDVSENQLTELAISSRSLSLETVDLRNNQFSTLQQTSMELLNGTLRTLLLSGNPFDCCRSTEVRWLAWVDVPDKRSVLCHYQTKDGYSQAQLFSPRPSLCQEGTRDWATWSLLLLILMIVIFLTIVVALGCCLARRQKVKGMFLHHVKA</sequence>
<dbReference type="Pfam" id="PF13855">
    <property type="entry name" value="LRR_8"/>
    <property type="match status" value="4"/>
</dbReference>
<evidence type="ECO:0008006" key="6">
    <source>
        <dbReference type="Google" id="ProtNLM"/>
    </source>
</evidence>
<dbReference type="Proteomes" id="UP000287033">
    <property type="component" value="Unassembled WGS sequence"/>
</dbReference>
<evidence type="ECO:0000256" key="1">
    <source>
        <dbReference type="ARBA" id="ARBA00022614"/>
    </source>
</evidence>
<evidence type="ECO:0000313" key="4">
    <source>
        <dbReference type="EMBL" id="GCC21291.1"/>
    </source>
</evidence>
<dbReference type="InterPro" id="IPR032675">
    <property type="entry name" value="LRR_dom_sf"/>
</dbReference>
<keyword evidence="3" id="KW-1133">Transmembrane helix</keyword>
<dbReference type="PRINTS" id="PR00019">
    <property type="entry name" value="LEURICHRPT"/>
</dbReference>
<comment type="caution">
    <text evidence="4">The sequence shown here is derived from an EMBL/GenBank/DDBJ whole genome shotgun (WGS) entry which is preliminary data.</text>
</comment>
<dbReference type="SUPFAM" id="SSF52058">
    <property type="entry name" value="L domain-like"/>
    <property type="match status" value="2"/>
</dbReference>
<dbReference type="EMBL" id="BEZZ01002155">
    <property type="protein sequence ID" value="GCC21291.1"/>
    <property type="molecule type" value="Genomic_DNA"/>
</dbReference>
<dbReference type="Gene3D" id="3.80.10.10">
    <property type="entry name" value="Ribonuclease Inhibitor"/>
    <property type="match status" value="4"/>
</dbReference>
<name>A0A401RT49_CHIPU</name>
<dbReference type="PANTHER" id="PTHR45617:SF181">
    <property type="entry name" value="LP04042P"/>
    <property type="match status" value="1"/>
</dbReference>
<dbReference type="STRING" id="137246.A0A401RT49"/>
<accession>A0A401RT49</accession>
<keyword evidence="3" id="KW-0472">Membrane</keyword>
<proteinExistence type="predicted"/>
<keyword evidence="2" id="KW-0677">Repeat</keyword>
<dbReference type="InterPro" id="IPR001611">
    <property type="entry name" value="Leu-rich_rpt"/>
</dbReference>
<dbReference type="Pfam" id="PF00560">
    <property type="entry name" value="LRR_1"/>
    <property type="match status" value="1"/>
</dbReference>
<dbReference type="PANTHER" id="PTHR45617">
    <property type="entry name" value="LEUCINE RICH REPEAT FAMILY PROTEIN"/>
    <property type="match status" value="1"/>
</dbReference>
<dbReference type="OMA" id="CIRRQKF"/>
<evidence type="ECO:0000256" key="2">
    <source>
        <dbReference type="ARBA" id="ARBA00022737"/>
    </source>
</evidence>